<dbReference type="InterPro" id="IPR001900">
    <property type="entry name" value="RNase_II/R"/>
</dbReference>
<dbReference type="SMART" id="SM00955">
    <property type="entry name" value="RNB"/>
    <property type="match status" value="1"/>
</dbReference>
<dbReference type="GO" id="GO:0000175">
    <property type="term" value="F:3'-5'-RNA exonuclease activity"/>
    <property type="evidence" value="ECO:0007669"/>
    <property type="project" value="TreeGrafter"/>
</dbReference>
<dbReference type="PANTHER" id="PTHR23355:SF9">
    <property type="entry name" value="DIS3-LIKE EXONUCLEASE 2"/>
    <property type="match status" value="1"/>
</dbReference>
<dbReference type="EMBL" id="MN740521">
    <property type="protein sequence ID" value="QHU30890.1"/>
    <property type="molecule type" value="Genomic_DNA"/>
</dbReference>
<dbReference type="InterPro" id="IPR012340">
    <property type="entry name" value="NA-bd_OB-fold"/>
</dbReference>
<dbReference type="Pfam" id="PF00773">
    <property type="entry name" value="RNB"/>
    <property type="match status" value="1"/>
</dbReference>
<dbReference type="GO" id="GO:0003723">
    <property type="term" value="F:RNA binding"/>
    <property type="evidence" value="ECO:0007669"/>
    <property type="project" value="InterPro"/>
</dbReference>
<organism evidence="2">
    <name type="scientific">viral metagenome</name>
    <dbReference type="NCBI Taxonomy" id="1070528"/>
    <lineage>
        <taxon>unclassified sequences</taxon>
        <taxon>metagenomes</taxon>
        <taxon>organismal metagenomes</taxon>
    </lineage>
</organism>
<feature type="domain" description="RNB" evidence="1">
    <location>
        <begin position="195"/>
        <end position="457"/>
    </location>
</feature>
<proteinExistence type="predicted"/>
<dbReference type="AlphaFoldDB" id="A0A6C0LKK4"/>
<evidence type="ECO:0000259" key="1">
    <source>
        <dbReference type="SMART" id="SM00955"/>
    </source>
</evidence>
<evidence type="ECO:0000313" key="2">
    <source>
        <dbReference type="EMBL" id="QHU30890.1"/>
    </source>
</evidence>
<name>A0A6C0LKK4_9ZZZZ</name>
<dbReference type="GO" id="GO:0006402">
    <property type="term" value="P:mRNA catabolic process"/>
    <property type="evidence" value="ECO:0007669"/>
    <property type="project" value="TreeGrafter"/>
</dbReference>
<dbReference type="GO" id="GO:0000932">
    <property type="term" value="C:P-body"/>
    <property type="evidence" value="ECO:0007669"/>
    <property type="project" value="TreeGrafter"/>
</dbReference>
<accession>A0A6C0LKK4</accession>
<reference evidence="2" key="1">
    <citation type="journal article" date="2020" name="Nature">
        <title>Giant virus diversity and host interactions through global metagenomics.</title>
        <authorList>
            <person name="Schulz F."/>
            <person name="Roux S."/>
            <person name="Paez-Espino D."/>
            <person name="Jungbluth S."/>
            <person name="Walsh D.A."/>
            <person name="Denef V.J."/>
            <person name="McMahon K.D."/>
            <person name="Konstantinidis K.T."/>
            <person name="Eloe-Fadrosh E.A."/>
            <person name="Kyrpides N.C."/>
            <person name="Woyke T."/>
        </authorList>
    </citation>
    <scope>NUCLEOTIDE SEQUENCE</scope>
    <source>
        <strain evidence="2">GVMAG-M-3300027892-73</strain>
    </source>
</reference>
<dbReference type="SUPFAM" id="SSF50249">
    <property type="entry name" value="Nucleic acid-binding proteins"/>
    <property type="match status" value="1"/>
</dbReference>
<protein>
    <recommendedName>
        <fullName evidence="1">RNB domain-containing protein</fullName>
    </recommendedName>
</protein>
<dbReference type="InterPro" id="IPR050180">
    <property type="entry name" value="RNR_Ribonuclease"/>
</dbReference>
<sequence>MTSYKIQVADRNYSNWTILETINFDVVDIKMDPITNKLFSNDVFQIKNNGDVSIMHSSTRQQTDIPGVLVLSGNKTYGRNNKGKQYYKCDPDDVRLPSFLIPYEIKNVGFSKVFANMYVTFSFLSWDSKHPVGVLSTVIGDTSELFHFYEYQLYCKSLNASIQKFHKSTTKAVTKYAEENYVDHMRLKYNNLEDRTKQADWHIFTIDPENSVDLDDGFSVKTIDHETIMVSIYIANVSIWMDCLNLWETFSRRIATIYLPDKKRPMLPTLLSDNLCSLHANTNRVSFTMDVIIKGEVVIDIKYSNCIINVSKNYHYDDPALFKSKYYIQLFDITKQLSKTYKYISNINNSHDVVSYLMTFMNCHCAKVLIDNKTGIFRSTTMKDSYNIPTGVNEEVVKFIKIWNSSSGQYVDGASVLNSNVGTLRHDLLNMDAYIHITSPIRRLVDLLNIIKFQEINHMISLSENAGRFYDNWLKELEYINITMRSIRKIQCDCTLLDICCNNPATIDREYDGYVFDKIVRNDGLFQYIVYIQELKMSSRITTRENYTNYDMKKVKLFLFNDESRFKRKIRLQIL</sequence>
<dbReference type="PANTHER" id="PTHR23355">
    <property type="entry name" value="RIBONUCLEASE"/>
    <property type="match status" value="1"/>
</dbReference>